<proteinExistence type="predicted"/>
<comment type="caution">
    <text evidence="1">The sequence shown here is derived from an EMBL/GenBank/DDBJ whole genome shotgun (WGS) entry which is preliminary data.</text>
</comment>
<keyword evidence="2" id="KW-1185">Reference proteome</keyword>
<name>A0A211YM39_9CREN</name>
<organism evidence="1 2">
    <name type="scientific">Pyrodictium delaneyi</name>
    <dbReference type="NCBI Taxonomy" id="1273541"/>
    <lineage>
        <taxon>Archaea</taxon>
        <taxon>Thermoproteota</taxon>
        <taxon>Thermoprotei</taxon>
        <taxon>Desulfurococcales</taxon>
        <taxon>Pyrodictiaceae</taxon>
        <taxon>Pyrodictium</taxon>
    </lineage>
</organism>
<dbReference type="Proteomes" id="UP000196694">
    <property type="component" value="Unassembled WGS sequence"/>
</dbReference>
<evidence type="ECO:0000313" key="1">
    <source>
        <dbReference type="EMBL" id="OWJ54026.1"/>
    </source>
</evidence>
<dbReference type="AlphaFoldDB" id="A0A211YM39"/>
<dbReference type="EMBL" id="NCQP01000007">
    <property type="protein sequence ID" value="OWJ54026.1"/>
    <property type="molecule type" value="Genomic_DNA"/>
</dbReference>
<reference evidence="1 2" key="1">
    <citation type="submission" date="2017-05" db="EMBL/GenBank/DDBJ databases">
        <title>The draft genome of the hyperthermophilic archaeon 'Pyrodictium delaneyi strain Hulk', an iron and nitrate reducer, reveals the capacity for sulfate reduction.</title>
        <authorList>
            <person name="Demey L.M."/>
            <person name="Miller C."/>
            <person name="Manzella M."/>
            <person name="Reguera G."/>
            <person name="Kashefi K."/>
        </authorList>
    </citation>
    <scope>NUCLEOTIDE SEQUENCE [LARGE SCALE GENOMIC DNA]</scope>
    <source>
        <strain evidence="1 2">Hulk</strain>
    </source>
</reference>
<accession>A0A211YM39</accession>
<evidence type="ECO:0000313" key="2">
    <source>
        <dbReference type="Proteomes" id="UP000196694"/>
    </source>
</evidence>
<sequence>MVNVKHEARFLYVYMCDSGFWVAAIFRGPSRIEAIFVDKSLNTLVQHIKRSSLFKELRAAWPSKVAEEMYVGVISPEEYLSDCTSCIYSLLENLCHEIVLHERFEDNDNIEYE</sequence>
<protein>
    <submittedName>
        <fullName evidence="1">Uncharacterized protein</fullName>
    </submittedName>
</protein>
<gene>
    <name evidence="1" type="ORF">Pdsh_09150</name>
</gene>